<name>A0A072UJY3_MEDTR</name>
<dbReference type="AlphaFoldDB" id="A0A072UJY3"/>
<protein>
    <submittedName>
        <fullName evidence="2 3">Uncharacterized protein</fullName>
    </submittedName>
</protein>
<reference evidence="3" key="3">
    <citation type="submission" date="2015-04" db="UniProtKB">
        <authorList>
            <consortium name="EnsemblPlants"/>
        </authorList>
    </citation>
    <scope>IDENTIFICATION</scope>
    <source>
        <strain evidence="3">cv. Jemalong A17</strain>
    </source>
</reference>
<feature type="region of interest" description="Disordered" evidence="1">
    <location>
        <begin position="43"/>
        <end position="69"/>
    </location>
</feature>
<dbReference type="EMBL" id="CM001222">
    <property type="protein sequence ID" value="KEH26155.1"/>
    <property type="molecule type" value="Genomic_DNA"/>
</dbReference>
<dbReference type="HOGENOM" id="CLU_1549898_0_0_1"/>
<gene>
    <name evidence="2" type="ordered locus">MTR_6g045447</name>
</gene>
<accession>A0A072UJY3</accession>
<evidence type="ECO:0000313" key="3">
    <source>
        <dbReference type="EnsemblPlants" id="KEH26155"/>
    </source>
</evidence>
<organism evidence="2 4">
    <name type="scientific">Medicago truncatula</name>
    <name type="common">Barrel medic</name>
    <name type="synonym">Medicago tribuloides</name>
    <dbReference type="NCBI Taxonomy" id="3880"/>
    <lineage>
        <taxon>Eukaryota</taxon>
        <taxon>Viridiplantae</taxon>
        <taxon>Streptophyta</taxon>
        <taxon>Embryophyta</taxon>
        <taxon>Tracheophyta</taxon>
        <taxon>Spermatophyta</taxon>
        <taxon>Magnoliopsida</taxon>
        <taxon>eudicotyledons</taxon>
        <taxon>Gunneridae</taxon>
        <taxon>Pentapetalae</taxon>
        <taxon>rosids</taxon>
        <taxon>fabids</taxon>
        <taxon>Fabales</taxon>
        <taxon>Fabaceae</taxon>
        <taxon>Papilionoideae</taxon>
        <taxon>50 kb inversion clade</taxon>
        <taxon>NPAAA clade</taxon>
        <taxon>Hologalegina</taxon>
        <taxon>IRL clade</taxon>
        <taxon>Trifolieae</taxon>
        <taxon>Medicago</taxon>
    </lineage>
</organism>
<reference evidence="2 4" key="2">
    <citation type="journal article" date="2014" name="BMC Genomics">
        <title>An improved genome release (version Mt4.0) for the model legume Medicago truncatula.</title>
        <authorList>
            <person name="Tang H."/>
            <person name="Krishnakumar V."/>
            <person name="Bidwell S."/>
            <person name="Rosen B."/>
            <person name="Chan A."/>
            <person name="Zhou S."/>
            <person name="Gentzbittel L."/>
            <person name="Childs K.L."/>
            <person name="Yandell M."/>
            <person name="Gundlach H."/>
            <person name="Mayer K.F."/>
            <person name="Schwartz D.C."/>
            <person name="Town C.D."/>
        </authorList>
    </citation>
    <scope>GENOME REANNOTATION</scope>
    <source>
        <strain evidence="2">A17</strain>
        <strain evidence="3 4">cv. Jemalong A17</strain>
    </source>
</reference>
<dbReference type="EnsemblPlants" id="KEH26155">
    <property type="protein sequence ID" value="KEH26155"/>
    <property type="gene ID" value="MTR_6g045447"/>
</dbReference>
<dbReference type="Proteomes" id="UP000002051">
    <property type="component" value="Chromosome 6"/>
</dbReference>
<sequence length="173" mass="20048">MGLNQNVWCKYQRTKGHIIDDRIHLKREIEKLIQDGKLRGYVKGKHGEEGRRPEEPTKDIRDDTNGDHKERHNLNTISGGFAREGGSSYSQIRYLRQVMTQMTLEANNTQALKVQLKSRNYKILHALCLSSLWRVRLLDVASCKVERVIFQRVRGGTTLGPRQILRKRVGNKE</sequence>
<feature type="compositionally biased region" description="Basic and acidic residues" evidence="1">
    <location>
        <begin position="45"/>
        <end position="69"/>
    </location>
</feature>
<evidence type="ECO:0000313" key="4">
    <source>
        <dbReference type="Proteomes" id="UP000002051"/>
    </source>
</evidence>
<reference evidence="2 4" key="1">
    <citation type="journal article" date="2011" name="Nature">
        <title>The Medicago genome provides insight into the evolution of rhizobial symbioses.</title>
        <authorList>
            <person name="Young N.D."/>
            <person name="Debelle F."/>
            <person name="Oldroyd G.E."/>
            <person name="Geurts R."/>
            <person name="Cannon S.B."/>
            <person name="Udvardi M.K."/>
            <person name="Benedito V.A."/>
            <person name="Mayer K.F."/>
            <person name="Gouzy J."/>
            <person name="Schoof H."/>
            <person name="Van de Peer Y."/>
            <person name="Proost S."/>
            <person name="Cook D.R."/>
            <person name="Meyers B.C."/>
            <person name="Spannagl M."/>
            <person name="Cheung F."/>
            <person name="De Mita S."/>
            <person name="Krishnakumar V."/>
            <person name="Gundlach H."/>
            <person name="Zhou S."/>
            <person name="Mudge J."/>
            <person name="Bharti A.K."/>
            <person name="Murray J.D."/>
            <person name="Naoumkina M.A."/>
            <person name="Rosen B."/>
            <person name="Silverstein K.A."/>
            <person name="Tang H."/>
            <person name="Rombauts S."/>
            <person name="Zhao P.X."/>
            <person name="Zhou P."/>
            <person name="Barbe V."/>
            <person name="Bardou P."/>
            <person name="Bechner M."/>
            <person name="Bellec A."/>
            <person name="Berger A."/>
            <person name="Berges H."/>
            <person name="Bidwell S."/>
            <person name="Bisseling T."/>
            <person name="Choisne N."/>
            <person name="Couloux A."/>
            <person name="Denny R."/>
            <person name="Deshpande S."/>
            <person name="Dai X."/>
            <person name="Doyle J.J."/>
            <person name="Dudez A.M."/>
            <person name="Farmer A.D."/>
            <person name="Fouteau S."/>
            <person name="Franken C."/>
            <person name="Gibelin C."/>
            <person name="Gish J."/>
            <person name="Goldstein S."/>
            <person name="Gonzalez A.J."/>
            <person name="Green P.J."/>
            <person name="Hallab A."/>
            <person name="Hartog M."/>
            <person name="Hua A."/>
            <person name="Humphray S.J."/>
            <person name="Jeong D.H."/>
            <person name="Jing Y."/>
            <person name="Jocker A."/>
            <person name="Kenton S.M."/>
            <person name="Kim D.J."/>
            <person name="Klee K."/>
            <person name="Lai H."/>
            <person name="Lang C."/>
            <person name="Lin S."/>
            <person name="Macmil S.L."/>
            <person name="Magdelenat G."/>
            <person name="Matthews L."/>
            <person name="McCorrison J."/>
            <person name="Monaghan E.L."/>
            <person name="Mun J.H."/>
            <person name="Najar F.Z."/>
            <person name="Nicholson C."/>
            <person name="Noirot C."/>
            <person name="O'Bleness M."/>
            <person name="Paule C.R."/>
            <person name="Poulain J."/>
            <person name="Prion F."/>
            <person name="Qin B."/>
            <person name="Qu C."/>
            <person name="Retzel E.F."/>
            <person name="Riddle C."/>
            <person name="Sallet E."/>
            <person name="Samain S."/>
            <person name="Samson N."/>
            <person name="Sanders I."/>
            <person name="Saurat O."/>
            <person name="Scarpelli C."/>
            <person name="Schiex T."/>
            <person name="Segurens B."/>
            <person name="Severin A.J."/>
            <person name="Sherrier D.J."/>
            <person name="Shi R."/>
            <person name="Sims S."/>
            <person name="Singer S.R."/>
            <person name="Sinharoy S."/>
            <person name="Sterck L."/>
            <person name="Viollet A."/>
            <person name="Wang B.B."/>
            <person name="Wang K."/>
            <person name="Wang M."/>
            <person name="Wang X."/>
            <person name="Warfsmann J."/>
            <person name="Weissenbach J."/>
            <person name="White D.D."/>
            <person name="White J.D."/>
            <person name="Wiley G.B."/>
            <person name="Wincker P."/>
            <person name="Xing Y."/>
            <person name="Yang L."/>
            <person name="Yao Z."/>
            <person name="Ying F."/>
            <person name="Zhai J."/>
            <person name="Zhou L."/>
            <person name="Zuber A."/>
            <person name="Denarie J."/>
            <person name="Dixon R.A."/>
            <person name="May G.D."/>
            <person name="Schwartz D.C."/>
            <person name="Rogers J."/>
            <person name="Quetier F."/>
            <person name="Town C.D."/>
            <person name="Roe B.A."/>
        </authorList>
    </citation>
    <scope>NUCLEOTIDE SEQUENCE [LARGE SCALE GENOMIC DNA]</scope>
    <source>
        <strain evidence="2">A17</strain>
        <strain evidence="3 4">cv. Jemalong A17</strain>
    </source>
</reference>
<keyword evidence="4" id="KW-1185">Reference proteome</keyword>
<evidence type="ECO:0000313" key="2">
    <source>
        <dbReference type="EMBL" id="KEH26155.1"/>
    </source>
</evidence>
<evidence type="ECO:0000256" key="1">
    <source>
        <dbReference type="SAM" id="MobiDB-lite"/>
    </source>
</evidence>
<proteinExistence type="predicted"/>